<reference evidence="1" key="1">
    <citation type="submission" date="2014-11" db="EMBL/GenBank/DDBJ databases">
        <authorList>
            <person name="Amaro Gonzalez C."/>
        </authorList>
    </citation>
    <scope>NUCLEOTIDE SEQUENCE</scope>
</reference>
<reference evidence="1" key="2">
    <citation type="journal article" date="2015" name="Fish Shellfish Immunol.">
        <title>Early steps in the European eel (Anguilla anguilla)-Vibrio vulnificus interaction in the gills: Role of the RtxA13 toxin.</title>
        <authorList>
            <person name="Callol A."/>
            <person name="Pajuelo D."/>
            <person name="Ebbesson L."/>
            <person name="Teles M."/>
            <person name="MacKenzie S."/>
            <person name="Amaro C."/>
        </authorList>
    </citation>
    <scope>NUCLEOTIDE SEQUENCE</scope>
</reference>
<proteinExistence type="predicted"/>
<organism evidence="1">
    <name type="scientific">Anguilla anguilla</name>
    <name type="common">European freshwater eel</name>
    <name type="synonym">Muraena anguilla</name>
    <dbReference type="NCBI Taxonomy" id="7936"/>
    <lineage>
        <taxon>Eukaryota</taxon>
        <taxon>Metazoa</taxon>
        <taxon>Chordata</taxon>
        <taxon>Craniata</taxon>
        <taxon>Vertebrata</taxon>
        <taxon>Euteleostomi</taxon>
        <taxon>Actinopterygii</taxon>
        <taxon>Neopterygii</taxon>
        <taxon>Teleostei</taxon>
        <taxon>Anguilliformes</taxon>
        <taxon>Anguillidae</taxon>
        <taxon>Anguilla</taxon>
    </lineage>
</organism>
<sequence>MQTNCEWGFGLVFSAVELHVLHKYNYSDWPLNVI</sequence>
<accession>A0A0E9X854</accession>
<dbReference type="AlphaFoldDB" id="A0A0E9X854"/>
<dbReference type="EMBL" id="GBXM01009665">
    <property type="protein sequence ID" value="JAH98912.1"/>
    <property type="molecule type" value="Transcribed_RNA"/>
</dbReference>
<protein>
    <submittedName>
        <fullName evidence="1">Uncharacterized protein</fullName>
    </submittedName>
</protein>
<name>A0A0E9X854_ANGAN</name>
<evidence type="ECO:0000313" key="1">
    <source>
        <dbReference type="EMBL" id="JAH98912.1"/>
    </source>
</evidence>